<sequence>MTTPKPDIPATATPTSASNLSQEDQDFYKEPDFNTIAPKDSKDLKDGVVPSPTAETVKLGIKPEPKVDVAAAPVAAATTTNGKTQETPITPKAEAVITTAPAPAPTPVAPTSHATVATTTIDPTDVTAVTAALAAAVNSTDDVDMTLAPGTAIEEMNLVLEESIDDDSDPDEEFSGDELRENDEAESEEARQSRQIRDRIEELEMRNNILAANLDDALLEKQRIEGEFGRSVGFSQDLHRQLVETQQKLVKRERDYEVMSKNYLEHVRLIRATDDDHSTIIERLTQLKASIEHLVRKAQGSRSVNLNKEAVIEHFKNSGLLEGFPIPADNLEAFHLNLYMESVIMSTLVTRFFGKALSCIFNFNEGFKDIYGWMHDRNEKLAVRWRQQLCVMITQDPATKVRQEEEVTAAATELSELVSKVYTNANELAKLRDLCNKAFELSVAMTAFESVISPETVALGTAFDEENMGPSLKSNPEGKVALVIFPSFVDKERAFNIRSKVWCY</sequence>
<feature type="region of interest" description="Disordered" evidence="1">
    <location>
        <begin position="163"/>
        <end position="194"/>
    </location>
</feature>
<keyword evidence="3" id="KW-1185">Reference proteome</keyword>
<dbReference type="AlphaFoldDB" id="A0A9P6QZ78"/>
<accession>A0A9P6QZ78</accession>
<feature type="compositionally biased region" description="Acidic residues" evidence="1">
    <location>
        <begin position="163"/>
        <end position="187"/>
    </location>
</feature>
<name>A0A9P6QZ78_9FUNG</name>
<dbReference type="OrthoDB" id="2439595at2759"/>
<proteinExistence type="predicted"/>
<evidence type="ECO:0000313" key="2">
    <source>
        <dbReference type="EMBL" id="KAG0301809.1"/>
    </source>
</evidence>
<comment type="caution">
    <text evidence="2">The sequence shown here is derived from an EMBL/GenBank/DDBJ whole genome shotgun (WGS) entry which is preliminary data.</text>
</comment>
<feature type="compositionally biased region" description="Polar residues" evidence="1">
    <location>
        <begin position="12"/>
        <end position="22"/>
    </location>
</feature>
<evidence type="ECO:0000313" key="3">
    <source>
        <dbReference type="Proteomes" id="UP000823405"/>
    </source>
</evidence>
<dbReference type="EMBL" id="JAAAIN010001581">
    <property type="protein sequence ID" value="KAG0301809.1"/>
    <property type="molecule type" value="Genomic_DNA"/>
</dbReference>
<feature type="region of interest" description="Disordered" evidence="1">
    <location>
        <begin position="1"/>
        <end position="50"/>
    </location>
</feature>
<gene>
    <name evidence="2" type="ORF">BGZ97_002608</name>
</gene>
<protein>
    <submittedName>
        <fullName evidence="2">Uncharacterized protein</fullName>
    </submittedName>
</protein>
<evidence type="ECO:0000256" key="1">
    <source>
        <dbReference type="SAM" id="MobiDB-lite"/>
    </source>
</evidence>
<organism evidence="2 3">
    <name type="scientific">Linnemannia gamsii</name>
    <dbReference type="NCBI Taxonomy" id="64522"/>
    <lineage>
        <taxon>Eukaryota</taxon>
        <taxon>Fungi</taxon>
        <taxon>Fungi incertae sedis</taxon>
        <taxon>Mucoromycota</taxon>
        <taxon>Mortierellomycotina</taxon>
        <taxon>Mortierellomycetes</taxon>
        <taxon>Mortierellales</taxon>
        <taxon>Mortierellaceae</taxon>
        <taxon>Linnemannia</taxon>
    </lineage>
</organism>
<dbReference type="Proteomes" id="UP000823405">
    <property type="component" value="Unassembled WGS sequence"/>
</dbReference>
<reference evidence="2" key="1">
    <citation type="journal article" date="2020" name="Fungal Divers.">
        <title>Resolving the Mortierellaceae phylogeny through synthesis of multi-gene phylogenetics and phylogenomics.</title>
        <authorList>
            <person name="Vandepol N."/>
            <person name="Liber J."/>
            <person name="Desiro A."/>
            <person name="Na H."/>
            <person name="Kennedy M."/>
            <person name="Barry K."/>
            <person name="Grigoriev I.V."/>
            <person name="Miller A.N."/>
            <person name="O'Donnell K."/>
            <person name="Stajich J.E."/>
            <person name="Bonito G."/>
        </authorList>
    </citation>
    <scope>NUCLEOTIDE SEQUENCE</scope>
    <source>
        <strain evidence="2">NVP60</strain>
    </source>
</reference>